<evidence type="ECO:0000313" key="1">
    <source>
        <dbReference type="EMBL" id="ELZ70241.1"/>
    </source>
</evidence>
<gene>
    <name evidence="1" type="ORF">C456_17562</name>
</gene>
<sequence length="73" mass="7505">MPLNGGVSVMHTNALATAMTLYRSGALTLSQAAARSGYSEDDLLLALQRHGVPVHEDDAPAASLSADRPASAD</sequence>
<dbReference type="Pfam" id="PF24001">
    <property type="entry name" value="DUF7317"/>
    <property type="match status" value="1"/>
</dbReference>
<name>M0GD72_HALL2</name>
<dbReference type="InterPro" id="IPR055741">
    <property type="entry name" value="DUF7317"/>
</dbReference>
<accession>M0GD72</accession>
<evidence type="ECO:0000313" key="2">
    <source>
        <dbReference type="Proteomes" id="UP000011535"/>
    </source>
</evidence>
<protein>
    <submittedName>
        <fullName evidence="1">Uncharacterized protein</fullName>
    </submittedName>
</protein>
<proteinExistence type="predicted"/>
<reference evidence="1 2" key="1">
    <citation type="journal article" date="2014" name="PLoS Genet.">
        <title>Phylogenetically driven sequencing of extremely halophilic archaea reveals strategies for static and dynamic osmo-response.</title>
        <authorList>
            <person name="Becker E.A."/>
            <person name="Seitzer P.M."/>
            <person name="Tritt A."/>
            <person name="Larsen D."/>
            <person name="Krusor M."/>
            <person name="Yao A.I."/>
            <person name="Wu D."/>
            <person name="Madern D."/>
            <person name="Eisen J.A."/>
            <person name="Darling A.E."/>
            <person name="Facciotti M.T."/>
        </authorList>
    </citation>
    <scope>NUCLEOTIDE SEQUENCE [LARGE SCALE GENOMIC DNA]</scope>
    <source>
        <strain evidence="2">DSM 14919 / CCM 7023 / CIP 107410 / JCM 9276 / NCIMB 13854 / Aa 2.2</strain>
    </source>
</reference>
<dbReference type="EMBL" id="AOLH01000026">
    <property type="protein sequence ID" value="ELZ70241.1"/>
    <property type="molecule type" value="Genomic_DNA"/>
</dbReference>
<dbReference type="AlphaFoldDB" id="M0GD72"/>
<dbReference type="Proteomes" id="UP000011535">
    <property type="component" value="Unassembled WGS sequence"/>
</dbReference>
<comment type="caution">
    <text evidence="1">The sequence shown here is derived from an EMBL/GenBank/DDBJ whole genome shotgun (WGS) entry which is preliminary data.</text>
</comment>
<organism evidence="1 2">
    <name type="scientific">Haloferax lucentense (strain DSM 14919 / JCM 9276 / NCIMB 13854 / Aa 2.2)</name>
    <name type="common">Haloferax alicantei</name>
    <dbReference type="NCBI Taxonomy" id="1230452"/>
    <lineage>
        <taxon>Archaea</taxon>
        <taxon>Methanobacteriati</taxon>
        <taxon>Methanobacteriota</taxon>
        <taxon>Stenosarchaea group</taxon>
        <taxon>Halobacteria</taxon>
        <taxon>Halobacteriales</taxon>
        <taxon>Haloferacaceae</taxon>
        <taxon>Haloferax</taxon>
    </lineage>
</organism>
<dbReference type="PATRIC" id="fig|1230452.3.peg.3444"/>